<feature type="compositionally biased region" description="Basic and acidic residues" evidence="1">
    <location>
        <begin position="41"/>
        <end position="61"/>
    </location>
</feature>
<evidence type="ECO:0000313" key="3">
    <source>
        <dbReference type="Proteomes" id="UP000007875"/>
    </source>
</evidence>
<dbReference type="HOGENOM" id="CLU_2351909_0_0_1"/>
<reference evidence="2" key="2">
    <citation type="submission" date="2025-08" db="UniProtKB">
        <authorList>
            <consortium name="Ensembl"/>
        </authorList>
    </citation>
    <scope>IDENTIFICATION</scope>
</reference>
<dbReference type="InParanoid" id="H2YNF0"/>
<protein>
    <submittedName>
        <fullName evidence="2">Uncharacterized protein</fullName>
    </submittedName>
</protein>
<dbReference type="Proteomes" id="UP000007875">
    <property type="component" value="Unassembled WGS sequence"/>
</dbReference>
<name>H2YNF0_CIOSA</name>
<dbReference type="Ensembl" id="ENSCSAVT00000006944.1">
    <property type="protein sequence ID" value="ENSCSAVP00000006857.1"/>
    <property type="gene ID" value="ENSCSAVG00000004087.1"/>
</dbReference>
<reference evidence="3" key="1">
    <citation type="submission" date="2003-08" db="EMBL/GenBank/DDBJ databases">
        <authorList>
            <person name="Birren B."/>
            <person name="Nusbaum C."/>
            <person name="Abebe A."/>
            <person name="Abouelleil A."/>
            <person name="Adekoya E."/>
            <person name="Ait-zahra M."/>
            <person name="Allen N."/>
            <person name="Allen T."/>
            <person name="An P."/>
            <person name="Anderson M."/>
            <person name="Anderson S."/>
            <person name="Arachchi H."/>
            <person name="Armbruster J."/>
            <person name="Bachantsang P."/>
            <person name="Baldwin J."/>
            <person name="Barry A."/>
            <person name="Bayul T."/>
            <person name="Blitshsteyn B."/>
            <person name="Bloom T."/>
            <person name="Blye J."/>
            <person name="Boguslavskiy L."/>
            <person name="Borowsky M."/>
            <person name="Boukhgalter B."/>
            <person name="Brunache A."/>
            <person name="Butler J."/>
            <person name="Calixte N."/>
            <person name="Calvo S."/>
            <person name="Camarata J."/>
            <person name="Campo K."/>
            <person name="Chang J."/>
            <person name="Cheshatsang Y."/>
            <person name="Citroen M."/>
            <person name="Collymore A."/>
            <person name="Considine T."/>
            <person name="Cook A."/>
            <person name="Cooke P."/>
            <person name="Corum B."/>
            <person name="Cuomo C."/>
            <person name="David R."/>
            <person name="Dawoe T."/>
            <person name="Degray S."/>
            <person name="Dodge S."/>
            <person name="Dooley K."/>
            <person name="Dorje P."/>
            <person name="Dorjee K."/>
            <person name="Dorris L."/>
            <person name="Duffey N."/>
            <person name="Dupes A."/>
            <person name="Elkins T."/>
            <person name="Engels R."/>
            <person name="Erickson J."/>
            <person name="Farina A."/>
            <person name="Faro S."/>
            <person name="Ferreira P."/>
            <person name="Fischer H."/>
            <person name="Fitzgerald M."/>
            <person name="Foley K."/>
            <person name="Gage D."/>
            <person name="Galagan J."/>
            <person name="Gearin G."/>
            <person name="Gnerre S."/>
            <person name="Gnirke A."/>
            <person name="Goyette A."/>
            <person name="Graham J."/>
            <person name="Grandbois E."/>
            <person name="Gyaltsen K."/>
            <person name="Hafez N."/>
            <person name="Hagopian D."/>
            <person name="Hagos B."/>
            <person name="Hall J."/>
            <person name="Hatcher B."/>
            <person name="Heller A."/>
            <person name="Higgins H."/>
            <person name="Honan T."/>
            <person name="Horn A."/>
            <person name="Houde N."/>
            <person name="Hughes L."/>
            <person name="Hulme W."/>
            <person name="Husby E."/>
            <person name="Iliev I."/>
            <person name="Jaffe D."/>
            <person name="Jones C."/>
            <person name="Kamal M."/>
            <person name="Kamat A."/>
            <person name="Kamvysselis M."/>
            <person name="Karlsson E."/>
            <person name="Kells C."/>
            <person name="Kieu A."/>
            <person name="Kisner P."/>
            <person name="Kodira C."/>
            <person name="Kulbokas E."/>
            <person name="Labutti K."/>
            <person name="Lama D."/>
            <person name="Landers T."/>
            <person name="Leger J."/>
            <person name="Levine S."/>
            <person name="Lewis D."/>
            <person name="Lewis T."/>
            <person name="Lindblad-toh K."/>
            <person name="Liu X."/>
            <person name="Lokyitsang T."/>
            <person name="Lokyitsang Y."/>
            <person name="Lucien O."/>
            <person name="Lui A."/>
            <person name="Ma L.J."/>
            <person name="Mabbitt R."/>
            <person name="Macdonald J."/>
            <person name="Maclean C."/>
            <person name="Major J."/>
            <person name="Manning J."/>
            <person name="Marabella R."/>
            <person name="Maru K."/>
            <person name="Matthews C."/>
            <person name="Mauceli E."/>
            <person name="Mccarthy M."/>
            <person name="Mcdonough S."/>
            <person name="Mcghee T."/>
            <person name="Meldrim J."/>
            <person name="Meneus L."/>
            <person name="Mesirov J."/>
            <person name="Mihalev A."/>
            <person name="Mihova T."/>
            <person name="Mikkelsen T."/>
            <person name="Mlenga V."/>
            <person name="Moru K."/>
            <person name="Mozes J."/>
            <person name="Mulrain L."/>
            <person name="Munson G."/>
            <person name="Naylor J."/>
            <person name="Newes C."/>
            <person name="Nguyen C."/>
            <person name="Nguyen N."/>
            <person name="Nguyen T."/>
            <person name="Nicol R."/>
            <person name="Nielsen C."/>
            <person name="Nizzari M."/>
            <person name="Norbu C."/>
            <person name="Norbu N."/>
            <person name="O'donnell P."/>
            <person name="Okoawo O."/>
            <person name="O'leary S."/>
            <person name="Omotosho B."/>
            <person name="O'neill K."/>
            <person name="Osman S."/>
            <person name="Parker S."/>
            <person name="Perrin D."/>
            <person name="Phunkhang P."/>
            <person name="Piqani B."/>
            <person name="Purcell S."/>
            <person name="Rachupka T."/>
            <person name="Ramasamy U."/>
            <person name="Rameau R."/>
            <person name="Ray V."/>
            <person name="Raymond C."/>
            <person name="Retta R."/>
            <person name="Richardson S."/>
            <person name="Rise C."/>
            <person name="Rodriguez J."/>
            <person name="Rogers J."/>
            <person name="Rogov P."/>
            <person name="Rutman M."/>
            <person name="Schupbach R."/>
            <person name="Seaman C."/>
            <person name="Settipalli S."/>
            <person name="Sharpe T."/>
            <person name="Sheridan J."/>
            <person name="Sherpa N."/>
            <person name="Shi J."/>
            <person name="Smirnov S."/>
            <person name="Smith C."/>
            <person name="Sougnez C."/>
            <person name="Spencer B."/>
            <person name="Stalker J."/>
            <person name="Stange-thomann N."/>
            <person name="Stavropoulos S."/>
            <person name="Stetson K."/>
            <person name="Stone C."/>
            <person name="Stone S."/>
            <person name="Stubbs M."/>
            <person name="Talamas J."/>
            <person name="Tchuinga P."/>
            <person name="Tenzing P."/>
            <person name="Tesfaye S."/>
            <person name="Theodore J."/>
            <person name="Thoulutsang Y."/>
            <person name="Topham K."/>
            <person name="Towey S."/>
            <person name="Tsamla T."/>
            <person name="Tsomo N."/>
            <person name="Vallee D."/>
            <person name="Vassiliev H."/>
            <person name="Venkataraman V."/>
            <person name="Vinson J."/>
            <person name="Vo A."/>
            <person name="Wade C."/>
            <person name="Wang S."/>
            <person name="Wangchuk T."/>
            <person name="Wangdi T."/>
            <person name="Whittaker C."/>
            <person name="Wilkinson J."/>
            <person name="Wu Y."/>
            <person name="Wyman D."/>
            <person name="Yadav S."/>
            <person name="Yang S."/>
            <person name="Yang X."/>
            <person name="Yeager S."/>
            <person name="Yee E."/>
            <person name="Young G."/>
            <person name="Zainoun J."/>
            <person name="Zembeck L."/>
            <person name="Zimmer A."/>
            <person name="Zody M."/>
            <person name="Lander E."/>
        </authorList>
    </citation>
    <scope>NUCLEOTIDE SEQUENCE [LARGE SCALE GENOMIC DNA]</scope>
</reference>
<proteinExistence type="predicted"/>
<dbReference type="AlphaFoldDB" id="H2YNF0"/>
<keyword evidence="3" id="KW-1185">Reference proteome</keyword>
<evidence type="ECO:0000313" key="2">
    <source>
        <dbReference type="Ensembl" id="ENSCSAVP00000006857.1"/>
    </source>
</evidence>
<organism evidence="2 3">
    <name type="scientific">Ciona savignyi</name>
    <name type="common">Pacific transparent sea squirt</name>
    <dbReference type="NCBI Taxonomy" id="51511"/>
    <lineage>
        <taxon>Eukaryota</taxon>
        <taxon>Metazoa</taxon>
        <taxon>Chordata</taxon>
        <taxon>Tunicata</taxon>
        <taxon>Ascidiacea</taxon>
        <taxon>Phlebobranchia</taxon>
        <taxon>Cionidae</taxon>
        <taxon>Ciona</taxon>
    </lineage>
</organism>
<feature type="compositionally biased region" description="Acidic residues" evidence="1">
    <location>
        <begin position="63"/>
        <end position="91"/>
    </location>
</feature>
<feature type="region of interest" description="Disordered" evidence="1">
    <location>
        <begin position="35"/>
        <end position="97"/>
    </location>
</feature>
<evidence type="ECO:0000256" key="1">
    <source>
        <dbReference type="SAM" id="MobiDB-lite"/>
    </source>
</evidence>
<accession>H2YNF0</accession>
<sequence length="97" mass="10849">ECKRLDEKYKKELDHWLKKQSKEVAEAFLLQQSKKRTKRLKSGDEPITKKLKESSPMHLEEASSSDDSDDDSSSSDDSDDDSSSDSSDSDSDASSSD</sequence>
<reference evidence="2" key="3">
    <citation type="submission" date="2025-09" db="UniProtKB">
        <authorList>
            <consortium name="Ensembl"/>
        </authorList>
    </citation>
    <scope>IDENTIFICATION</scope>
</reference>